<evidence type="ECO:0000313" key="2">
    <source>
        <dbReference type="EMBL" id="SFO34371.1"/>
    </source>
</evidence>
<dbReference type="RefSeq" id="WP_091526355.1">
    <property type="nucleotide sequence ID" value="NZ_FOVI01000040.1"/>
</dbReference>
<sequence>MKRIIVLILLLIPYFNYAQFAIIKDTDGYVNVREKANAKAKIVGKIKDNDIVYLNPDEFSVSNWLYVFYENNAQDQITGYIHSSRLKLVSDFKKIEYQKSADNTVFFKNDIEKIEVEIAIQTFNSTKNSTKFSKKDGFYYAYKNKPIWGTDGGLPNSSYKFIKVKIKGKDLEVPQELLENLFQPTIIEQANDFKYIEINYDKKKDVLYISSLNSDGAGSYVVLFIFEKSTFKELKTIIPF</sequence>
<dbReference type="EMBL" id="FOVI01000040">
    <property type="protein sequence ID" value="SFO34371.1"/>
    <property type="molecule type" value="Genomic_DNA"/>
</dbReference>
<evidence type="ECO:0000259" key="1">
    <source>
        <dbReference type="PROSITE" id="PS51781"/>
    </source>
</evidence>
<keyword evidence="3" id="KW-1185">Reference proteome</keyword>
<dbReference type="STRING" id="913024.SAMN05421741_1408"/>
<reference evidence="3" key="1">
    <citation type="submission" date="2016-10" db="EMBL/GenBank/DDBJ databases">
        <authorList>
            <person name="Varghese N."/>
            <person name="Submissions S."/>
        </authorList>
    </citation>
    <scope>NUCLEOTIDE SEQUENCE [LARGE SCALE GENOMIC DNA]</scope>
    <source>
        <strain evidence="3">DS-12</strain>
    </source>
</reference>
<proteinExistence type="predicted"/>
<dbReference type="InterPro" id="IPR003646">
    <property type="entry name" value="SH3-like_bac-type"/>
</dbReference>
<gene>
    <name evidence="2" type="ORF">SAMN05421741_1408</name>
</gene>
<organism evidence="2 3">
    <name type="scientific">Paenimyroides ummariense</name>
    <dbReference type="NCBI Taxonomy" id="913024"/>
    <lineage>
        <taxon>Bacteria</taxon>
        <taxon>Pseudomonadati</taxon>
        <taxon>Bacteroidota</taxon>
        <taxon>Flavobacteriia</taxon>
        <taxon>Flavobacteriales</taxon>
        <taxon>Flavobacteriaceae</taxon>
        <taxon>Paenimyroides</taxon>
    </lineage>
</organism>
<dbReference type="PROSITE" id="PS51781">
    <property type="entry name" value="SH3B"/>
    <property type="match status" value="1"/>
</dbReference>
<dbReference type="OrthoDB" id="7054664at2"/>
<dbReference type="Proteomes" id="UP000199036">
    <property type="component" value="Unassembled WGS sequence"/>
</dbReference>
<feature type="domain" description="SH3b" evidence="1">
    <location>
        <begin position="18"/>
        <end position="90"/>
    </location>
</feature>
<accession>A0A1I5GFL7</accession>
<evidence type="ECO:0000313" key="3">
    <source>
        <dbReference type="Proteomes" id="UP000199036"/>
    </source>
</evidence>
<dbReference type="Gene3D" id="2.30.30.40">
    <property type="entry name" value="SH3 Domains"/>
    <property type="match status" value="1"/>
</dbReference>
<name>A0A1I5GFL7_9FLAO</name>
<dbReference type="AlphaFoldDB" id="A0A1I5GFL7"/>
<protein>
    <recommendedName>
        <fullName evidence="1">SH3b domain-containing protein</fullName>
    </recommendedName>
</protein>